<gene>
    <name evidence="2" type="ORF">IO99_07230</name>
</gene>
<dbReference type="EMBL" id="JPMD01000015">
    <property type="protein sequence ID" value="KEZ87035.1"/>
    <property type="molecule type" value="Genomic_DNA"/>
</dbReference>
<evidence type="ECO:0000313" key="3">
    <source>
        <dbReference type="Proteomes" id="UP000028542"/>
    </source>
</evidence>
<evidence type="ECO:0000313" key="2">
    <source>
        <dbReference type="EMBL" id="KEZ87035.1"/>
    </source>
</evidence>
<reference evidence="2 3" key="1">
    <citation type="submission" date="2014-07" db="EMBL/GenBank/DDBJ databases">
        <title>Draft genome of Clostridium sulfidigenes 113A isolated from sediments associated with methane hydrate from Krishna Godavari basin.</title>
        <authorList>
            <person name="Honkalas V.S."/>
            <person name="Dabir A.P."/>
            <person name="Arora P."/>
            <person name="Dhakephalkar P.K."/>
        </authorList>
    </citation>
    <scope>NUCLEOTIDE SEQUENCE [LARGE SCALE GENOMIC DNA]</scope>
    <source>
        <strain evidence="2 3">113A</strain>
    </source>
</reference>
<dbReference type="PANTHER" id="PTHR33169">
    <property type="entry name" value="PADR-FAMILY TRANSCRIPTIONAL REGULATOR"/>
    <property type="match status" value="1"/>
</dbReference>
<comment type="caution">
    <text evidence="2">The sequence shown here is derived from an EMBL/GenBank/DDBJ whole genome shotgun (WGS) entry which is preliminary data.</text>
</comment>
<keyword evidence="3" id="KW-1185">Reference proteome</keyword>
<dbReference type="InterPro" id="IPR036388">
    <property type="entry name" value="WH-like_DNA-bd_sf"/>
</dbReference>
<proteinExistence type="predicted"/>
<dbReference type="RefSeq" id="WP_035131740.1">
    <property type="nucleotide sequence ID" value="NZ_JPMD01000015.1"/>
</dbReference>
<sequence>MNNNSQILKGILEGCILSIISKEETYGYELLTKLKQCGFEDIVEGTLYPLLLRLEKNQLIIAERRKSSAGVSRKYYKLSEMGSIELEGFIEYWNKLHVNVNKIIGGMDDE</sequence>
<protein>
    <submittedName>
        <fullName evidence="2">PadR family transcriptional regulator</fullName>
    </submittedName>
</protein>
<name>A0A084JDK1_9CLOT</name>
<dbReference type="Pfam" id="PF03551">
    <property type="entry name" value="PadR"/>
    <property type="match status" value="1"/>
</dbReference>
<dbReference type="InterPro" id="IPR005149">
    <property type="entry name" value="Tscrpt_reg_PadR_N"/>
</dbReference>
<accession>A0A084JDK1</accession>
<dbReference type="AlphaFoldDB" id="A0A084JDK1"/>
<dbReference type="InterPro" id="IPR052509">
    <property type="entry name" value="Metal_resp_DNA-bind_regulator"/>
</dbReference>
<organism evidence="2 3">
    <name type="scientific">Clostridium sulfidigenes</name>
    <dbReference type="NCBI Taxonomy" id="318464"/>
    <lineage>
        <taxon>Bacteria</taxon>
        <taxon>Bacillati</taxon>
        <taxon>Bacillota</taxon>
        <taxon>Clostridia</taxon>
        <taxon>Eubacteriales</taxon>
        <taxon>Clostridiaceae</taxon>
        <taxon>Clostridium</taxon>
    </lineage>
</organism>
<dbReference type="PANTHER" id="PTHR33169:SF14">
    <property type="entry name" value="TRANSCRIPTIONAL REGULATOR RV3488"/>
    <property type="match status" value="1"/>
</dbReference>
<dbReference type="Proteomes" id="UP000028542">
    <property type="component" value="Unassembled WGS sequence"/>
</dbReference>
<dbReference type="InterPro" id="IPR036390">
    <property type="entry name" value="WH_DNA-bd_sf"/>
</dbReference>
<dbReference type="eggNOG" id="COG1695">
    <property type="taxonomic scope" value="Bacteria"/>
</dbReference>
<dbReference type="STRING" id="318464.IO99_07230"/>
<dbReference type="SUPFAM" id="SSF46785">
    <property type="entry name" value="Winged helix' DNA-binding domain"/>
    <property type="match status" value="1"/>
</dbReference>
<feature type="domain" description="Transcription regulator PadR N-terminal" evidence="1">
    <location>
        <begin position="16"/>
        <end position="87"/>
    </location>
</feature>
<dbReference type="Gene3D" id="1.10.10.10">
    <property type="entry name" value="Winged helix-like DNA-binding domain superfamily/Winged helix DNA-binding domain"/>
    <property type="match status" value="1"/>
</dbReference>
<evidence type="ECO:0000259" key="1">
    <source>
        <dbReference type="Pfam" id="PF03551"/>
    </source>
</evidence>